<feature type="region of interest" description="Disordered" evidence="1">
    <location>
        <begin position="54"/>
        <end position="73"/>
    </location>
</feature>
<sequence length="73" mass="8360">MLARPERYQCIECGKAMGTPDFAYHHGRIEYGPAYWCDRGILCSTQCSLAHHQKRQAEGTSPHRPVPNPFEEE</sequence>
<feature type="compositionally biased region" description="Pro residues" evidence="1">
    <location>
        <begin position="64"/>
        <end position="73"/>
    </location>
</feature>
<evidence type="ECO:0008006" key="4">
    <source>
        <dbReference type="Google" id="ProtNLM"/>
    </source>
</evidence>
<gene>
    <name evidence="2" type="ORF">N5A92_00870</name>
</gene>
<evidence type="ECO:0000313" key="3">
    <source>
        <dbReference type="Proteomes" id="UP001320831"/>
    </source>
</evidence>
<protein>
    <recommendedName>
        <fullName evidence="4">C2H2-type domain-containing protein</fullName>
    </recommendedName>
</protein>
<proteinExistence type="predicted"/>
<evidence type="ECO:0000256" key="1">
    <source>
        <dbReference type="SAM" id="MobiDB-lite"/>
    </source>
</evidence>
<reference evidence="2 3" key="1">
    <citation type="submission" date="2022-09" db="EMBL/GenBank/DDBJ databases">
        <title>Chelativorans salina sp. nov., a novel slightly halophilic bacterium isolated from a saline lake sediment enrichment.</title>
        <authorList>
            <person name="Gao L."/>
            <person name="Fang B.-Z."/>
            <person name="Li W.-J."/>
        </authorList>
    </citation>
    <scope>NUCLEOTIDE SEQUENCE [LARGE SCALE GENOMIC DNA]</scope>
    <source>
        <strain evidence="2 3">EGI FJ00035</strain>
    </source>
</reference>
<organism evidence="2 3">
    <name type="scientific">Chelativorans salis</name>
    <dbReference type="NCBI Taxonomy" id="2978478"/>
    <lineage>
        <taxon>Bacteria</taxon>
        <taxon>Pseudomonadati</taxon>
        <taxon>Pseudomonadota</taxon>
        <taxon>Alphaproteobacteria</taxon>
        <taxon>Hyphomicrobiales</taxon>
        <taxon>Phyllobacteriaceae</taxon>
        <taxon>Chelativorans</taxon>
    </lineage>
</organism>
<dbReference type="Proteomes" id="UP001320831">
    <property type="component" value="Unassembled WGS sequence"/>
</dbReference>
<dbReference type="RefSeq" id="WP_260899927.1">
    <property type="nucleotide sequence ID" value="NZ_JAOCZP010000001.1"/>
</dbReference>
<name>A0ABT2LH84_9HYPH</name>
<keyword evidence="3" id="KW-1185">Reference proteome</keyword>
<comment type="caution">
    <text evidence="2">The sequence shown here is derived from an EMBL/GenBank/DDBJ whole genome shotgun (WGS) entry which is preliminary data.</text>
</comment>
<evidence type="ECO:0000313" key="2">
    <source>
        <dbReference type="EMBL" id="MCT7373599.1"/>
    </source>
</evidence>
<accession>A0ABT2LH84</accession>
<dbReference type="EMBL" id="JAOCZP010000001">
    <property type="protein sequence ID" value="MCT7373599.1"/>
    <property type="molecule type" value="Genomic_DNA"/>
</dbReference>